<reference evidence="2" key="1">
    <citation type="journal article" date="2011" name="Nat. Biotechnol.">
        <title>The genomic sequence of the Chinese hamster ovary (CHO)-K1 cell line.</title>
        <authorList>
            <person name="Xu X."/>
            <person name="Nagarajan H."/>
            <person name="Lewis N.E."/>
            <person name="Pan S."/>
            <person name="Cai Z."/>
            <person name="Liu X."/>
            <person name="Chen W."/>
            <person name="Xie M."/>
            <person name="Wang W."/>
            <person name="Hammond S."/>
            <person name="Andersen M.R."/>
            <person name="Neff N."/>
            <person name="Passarelli B."/>
            <person name="Koh W."/>
            <person name="Fan H.C."/>
            <person name="Wang J."/>
            <person name="Gui Y."/>
            <person name="Lee K.H."/>
            <person name="Betenbaugh M.J."/>
            <person name="Quake S.R."/>
            <person name="Famili I."/>
            <person name="Palsson B.O."/>
            <person name="Wang J."/>
        </authorList>
    </citation>
    <scope>NUCLEOTIDE SEQUENCE [LARGE SCALE GENOMIC DNA]</scope>
    <source>
        <strain evidence="2">CHO K1 cell line</strain>
    </source>
</reference>
<gene>
    <name evidence="1" type="ORF">I79_025803</name>
</gene>
<dbReference type="EMBL" id="JH009624">
    <property type="protein sequence ID" value="EGW15188.1"/>
    <property type="molecule type" value="Genomic_DNA"/>
</dbReference>
<dbReference type="AlphaFoldDB" id="G3IP97"/>
<name>G3IP97_CRIGR</name>
<evidence type="ECO:0000313" key="1">
    <source>
        <dbReference type="EMBL" id="EGW15188.1"/>
    </source>
</evidence>
<dbReference type="Proteomes" id="UP000001075">
    <property type="component" value="Unassembled WGS sequence"/>
</dbReference>
<dbReference type="InParanoid" id="G3IP97"/>
<proteinExistence type="predicted"/>
<sequence length="54" mass="6083">MSEIWVTRADTFCGIDMRVPSAVVVTVSNAETLEDMRLPTKRDVNFGMNIFKCS</sequence>
<organism evidence="1 2">
    <name type="scientific">Cricetulus griseus</name>
    <name type="common">Chinese hamster</name>
    <name type="synonym">Cricetulus barabensis griseus</name>
    <dbReference type="NCBI Taxonomy" id="10029"/>
    <lineage>
        <taxon>Eukaryota</taxon>
        <taxon>Metazoa</taxon>
        <taxon>Chordata</taxon>
        <taxon>Craniata</taxon>
        <taxon>Vertebrata</taxon>
        <taxon>Euteleostomi</taxon>
        <taxon>Mammalia</taxon>
        <taxon>Eutheria</taxon>
        <taxon>Euarchontoglires</taxon>
        <taxon>Glires</taxon>
        <taxon>Rodentia</taxon>
        <taxon>Myomorpha</taxon>
        <taxon>Muroidea</taxon>
        <taxon>Cricetidae</taxon>
        <taxon>Cricetinae</taxon>
        <taxon>Cricetulus</taxon>
    </lineage>
</organism>
<evidence type="ECO:0000313" key="2">
    <source>
        <dbReference type="Proteomes" id="UP000001075"/>
    </source>
</evidence>
<accession>G3IP97</accession>
<protein>
    <submittedName>
        <fullName evidence="1">Uncharacterized protein</fullName>
    </submittedName>
</protein>